<dbReference type="Gene3D" id="3.40.50.1000">
    <property type="entry name" value="HAD superfamily/HAD-like"/>
    <property type="match status" value="1"/>
</dbReference>
<feature type="transmembrane region" description="Helical" evidence="12">
    <location>
        <begin position="272"/>
        <end position="290"/>
    </location>
</feature>
<keyword evidence="8 12" id="KW-1133">Transmembrane helix</keyword>
<dbReference type="GO" id="GO:0055070">
    <property type="term" value="P:copper ion homeostasis"/>
    <property type="evidence" value="ECO:0007669"/>
    <property type="project" value="TreeGrafter"/>
</dbReference>
<gene>
    <name evidence="14" type="ordered locus">Rmar_2454</name>
</gene>
<evidence type="ECO:0000313" key="15">
    <source>
        <dbReference type="Proteomes" id="UP000002221"/>
    </source>
</evidence>
<feature type="transmembrane region" description="Helical" evidence="12">
    <location>
        <begin position="240"/>
        <end position="260"/>
    </location>
</feature>
<dbReference type="STRING" id="518766.Rmar_2454"/>
<dbReference type="PROSITE" id="PS00154">
    <property type="entry name" value="ATPASE_E1_E2"/>
    <property type="match status" value="1"/>
</dbReference>
<protein>
    <recommendedName>
        <fullName evidence="10">P-type Cu(2+) transporter</fullName>
        <ecNumber evidence="10">7.2.2.9</ecNumber>
    </recommendedName>
</protein>
<evidence type="ECO:0000256" key="5">
    <source>
        <dbReference type="ARBA" id="ARBA00022741"/>
    </source>
</evidence>
<feature type="transmembrane region" description="Helical" evidence="12">
    <location>
        <begin position="424"/>
        <end position="444"/>
    </location>
</feature>
<dbReference type="Pfam" id="PF00122">
    <property type="entry name" value="E1-E2_ATPase"/>
    <property type="match status" value="1"/>
</dbReference>
<dbReference type="InterPro" id="IPR059000">
    <property type="entry name" value="ATPase_P-type_domA"/>
</dbReference>
<dbReference type="Proteomes" id="UP000002221">
    <property type="component" value="Chromosome"/>
</dbReference>
<dbReference type="NCBIfam" id="TIGR01525">
    <property type="entry name" value="ATPase-IB_hvy"/>
    <property type="match status" value="1"/>
</dbReference>
<evidence type="ECO:0000256" key="4">
    <source>
        <dbReference type="ARBA" id="ARBA00022723"/>
    </source>
</evidence>
<evidence type="ECO:0000256" key="6">
    <source>
        <dbReference type="ARBA" id="ARBA00022840"/>
    </source>
</evidence>
<dbReference type="InterPro" id="IPR017969">
    <property type="entry name" value="Heavy-metal-associated_CS"/>
</dbReference>
<dbReference type="eggNOG" id="COG2217">
    <property type="taxonomic scope" value="Bacteria"/>
</dbReference>
<sequence length="824" mass="87927">MERTPTPEPLTETPETETALRLPVEGMECAACAVRIERRLRTVPGVRQASVNFATGEAAVAIDPQAVRLEQLVSAVEEAGYGVRTETLRVPLTRTPSADELAQCFGRTNGVLRWEVVEEDGAPVLEVRYVPVVADPAALQQQLVAAGLLAESARRAIPTDREALRREREAHYRDVRRRFWIAALLSLPVVVLAMAHGALDFPGSRWIQLLLTTPVVFWAGRPFFTGAWRAFRHHAADMNTLVAIGVGSAYVYSTVATVFPGFFEAAGRSPDVYFEAAAVIVTLILLGRMLEARARARTSAAIEKLLDLQPPRARVERNGRLKEVPVEAVRVGDRVVVRPGEKIPVDGIVEEGTAAVDESMITGESVPVDKKPGDPVIGGTLNQSGALVVRVTRVGRDTVLQQIVRLVEEAQARKAPIQRLADRVAGIFVPVVMLVAIATFVLWFDFGPEPRLTHALLTFVSVLIIACPCALGLATPTAILVATGRAAQLGVLIKGGDALERLHHVDLVVFDKTGTLTEGRPHLARVVPLNGHEADALLAMAAAVEQRSEHPLARAVVEAAEARGLTLPPVRDFEALAGLGVAARVGGRHVQIGRPAFLAEQGVPVPEEQVTALAAEGHTVVAVAVDGVPAGLLALTDTIRPSAEPAIRALHRTGRRVAMITGDSEAAARAVARRLGIDEVRANVLPQDKAAAVAAFQAEGHVVAMVGDGINDAPALAQADVGIAMGSGTDIAIEAGDVTLMRPDLRAVVDAFRLSARTLRNIKQNLFFAFIYNVLGIPIAAGVLYPFTGLLLNPIIAAAAMALSSVSVVTNSLRLRRFQPEPLD</sequence>
<dbReference type="InterPro" id="IPR036163">
    <property type="entry name" value="HMA_dom_sf"/>
</dbReference>
<evidence type="ECO:0000256" key="9">
    <source>
        <dbReference type="ARBA" id="ARBA00023136"/>
    </source>
</evidence>
<dbReference type="GO" id="GO:0005507">
    <property type="term" value="F:copper ion binding"/>
    <property type="evidence" value="ECO:0007669"/>
    <property type="project" value="TreeGrafter"/>
</dbReference>
<dbReference type="GO" id="GO:0012505">
    <property type="term" value="C:endomembrane system"/>
    <property type="evidence" value="ECO:0007669"/>
    <property type="project" value="UniProtKB-SubCell"/>
</dbReference>
<reference evidence="14 15" key="1">
    <citation type="journal article" date="2009" name="Stand. Genomic Sci.">
        <title>Complete genome sequence of Rhodothermus marinus type strain (R-10).</title>
        <authorList>
            <person name="Nolan M."/>
            <person name="Tindall B.J."/>
            <person name="Pomrenke H."/>
            <person name="Lapidus A."/>
            <person name="Copeland A."/>
            <person name="Glavina Del Rio T."/>
            <person name="Lucas S."/>
            <person name="Chen F."/>
            <person name="Tice H."/>
            <person name="Cheng J.F."/>
            <person name="Saunders E."/>
            <person name="Han C."/>
            <person name="Bruce D."/>
            <person name="Goodwin L."/>
            <person name="Chain P."/>
            <person name="Pitluck S."/>
            <person name="Ovchinikova G."/>
            <person name="Pati A."/>
            <person name="Ivanova N."/>
            <person name="Mavromatis K."/>
            <person name="Chen A."/>
            <person name="Palaniappan K."/>
            <person name="Land M."/>
            <person name="Hauser L."/>
            <person name="Chang Y.J."/>
            <person name="Jeffries C.D."/>
            <person name="Brettin T."/>
            <person name="Goker M."/>
            <person name="Bristow J."/>
            <person name="Eisen J.A."/>
            <person name="Markowitz V."/>
            <person name="Hugenholtz P."/>
            <person name="Kyrpides N.C."/>
            <person name="Klenk H.P."/>
            <person name="Detter J.C."/>
        </authorList>
    </citation>
    <scope>NUCLEOTIDE SEQUENCE [LARGE SCALE GENOMIC DNA]</scope>
    <source>
        <strain evidence="15">ATCC 43812 / DSM 4252 / R-10</strain>
    </source>
</reference>
<dbReference type="NCBIfam" id="TIGR01511">
    <property type="entry name" value="ATPase-IB1_Cu"/>
    <property type="match status" value="1"/>
</dbReference>
<dbReference type="FunFam" id="3.30.70.100:FF:000005">
    <property type="entry name" value="Copper-exporting P-type ATPase A"/>
    <property type="match status" value="1"/>
</dbReference>
<feature type="domain" description="HMA" evidence="13">
    <location>
        <begin position="18"/>
        <end position="84"/>
    </location>
</feature>
<dbReference type="AlphaFoldDB" id="D0MF75"/>
<dbReference type="SFLD" id="SFLDG00002">
    <property type="entry name" value="C1.7:_P-type_atpase_like"/>
    <property type="match status" value="1"/>
</dbReference>
<dbReference type="Pfam" id="PF00403">
    <property type="entry name" value="HMA"/>
    <property type="match status" value="1"/>
</dbReference>
<dbReference type="EMBL" id="CP001807">
    <property type="protein sequence ID" value="ACY49331.1"/>
    <property type="molecule type" value="Genomic_DNA"/>
</dbReference>
<dbReference type="NCBIfam" id="TIGR01494">
    <property type="entry name" value="ATPase_P-type"/>
    <property type="match status" value="1"/>
</dbReference>
<dbReference type="SUPFAM" id="SSF55008">
    <property type="entry name" value="HMA, heavy metal-associated domain"/>
    <property type="match status" value="1"/>
</dbReference>
<dbReference type="FunFam" id="2.70.150.10:FF:000002">
    <property type="entry name" value="Copper-transporting ATPase 1, putative"/>
    <property type="match status" value="1"/>
</dbReference>
<keyword evidence="15" id="KW-1185">Reference proteome</keyword>
<evidence type="ECO:0000256" key="12">
    <source>
        <dbReference type="RuleBase" id="RU362081"/>
    </source>
</evidence>
<keyword evidence="5 12" id="KW-0547">Nucleotide-binding</keyword>
<dbReference type="Gene3D" id="2.70.150.10">
    <property type="entry name" value="Calcium-transporting ATPase, cytoplasmic transduction domain A"/>
    <property type="match status" value="1"/>
</dbReference>
<name>D0MF75_RHOM4</name>
<dbReference type="InterPro" id="IPR018303">
    <property type="entry name" value="ATPase_P-typ_P_site"/>
</dbReference>
<dbReference type="Gene3D" id="3.30.70.100">
    <property type="match status" value="1"/>
</dbReference>
<accession>D0MF75</accession>
<evidence type="ECO:0000256" key="8">
    <source>
        <dbReference type="ARBA" id="ARBA00022989"/>
    </source>
</evidence>
<dbReference type="PRINTS" id="PR00119">
    <property type="entry name" value="CATATPASE"/>
</dbReference>
<dbReference type="RefSeq" id="WP_012844941.1">
    <property type="nucleotide sequence ID" value="NC_013501.1"/>
</dbReference>
<dbReference type="EC" id="7.2.2.9" evidence="10"/>
<dbReference type="CDD" id="cd02094">
    <property type="entry name" value="P-type_ATPase_Cu-like"/>
    <property type="match status" value="1"/>
</dbReference>
<proteinExistence type="inferred from homology"/>
<evidence type="ECO:0000256" key="2">
    <source>
        <dbReference type="ARBA" id="ARBA00006024"/>
    </source>
</evidence>
<evidence type="ECO:0000256" key="7">
    <source>
        <dbReference type="ARBA" id="ARBA00022967"/>
    </source>
</evidence>
<organism evidence="14 15">
    <name type="scientific">Rhodothermus marinus (strain ATCC 43812 / DSM 4252 / R-10)</name>
    <name type="common">Rhodothermus obamensis</name>
    <dbReference type="NCBI Taxonomy" id="518766"/>
    <lineage>
        <taxon>Bacteria</taxon>
        <taxon>Pseudomonadati</taxon>
        <taxon>Rhodothermota</taxon>
        <taxon>Rhodothermia</taxon>
        <taxon>Rhodothermales</taxon>
        <taxon>Rhodothermaceae</taxon>
        <taxon>Rhodothermus</taxon>
    </lineage>
</organism>
<dbReference type="KEGG" id="rmr:Rmar_2454"/>
<dbReference type="SUPFAM" id="SSF56784">
    <property type="entry name" value="HAD-like"/>
    <property type="match status" value="1"/>
</dbReference>
<dbReference type="SFLD" id="SFLDS00003">
    <property type="entry name" value="Haloacid_Dehalogenase"/>
    <property type="match status" value="1"/>
</dbReference>
<keyword evidence="9 12" id="KW-0472">Membrane</keyword>
<dbReference type="PANTHER" id="PTHR43520">
    <property type="entry name" value="ATP7, ISOFORM B"/>
    <property type="match status" value="1"/>
</dbReference>
<evidence type="ECO:0000256" key="1">
    <source>
        <dbReference type="ARBA" id="ARBA00004127"/>
    </source>
</evidence>
<feature type="transmembrane region" description="Helical" evidence="12">
    <location>
        <begin position="205"/>
        <end position="228"/>
    </location>
</feature>
<dbReference type="InterPro" id="IPR008250">
    <property type="entry name" value="ATPase_P-typ_transduc_dom_A_sf"/>
</dbReference>
<keyword evidence="6 12" id="KW-0067">ATP-binding</keyword>
<dbReference type="InterPro" id="IPR027256">
    <property type="entry name" value="P-typ_ATPase_IB"/>
</dbReference>
<dbReference type="InterPro" id="IPR023299">
    <property type="entry name" value="ATPase_P-typ_cyto_dom_N"/>
</dbReference>
<dbReference type="InterPro" id="IPR006121">
    <property type="entry name" value="HMA_dom"/>
</dbReference>
<evidence type="ECO:0000259" key="13">
    <source>
        <dbReference type="PROSITE" id="PS50846"/>
    </source>
</evidence>
<dbReference type="PANTHER" id="PTHR43520:SF8">
    <property type="entry name" value="P-TYPE CU(+) TRANSPORTER"/>
    <property type="match status" value="1"/>
</dbReference>
<dbReference type="InterPro" id="IPR036412">
    <property type="entry name" value="HAD-like_sf"/>
</dbReference>
<keyword evidence="3 12" id="KW-0812">Transmembrane</keyword>
<dbReference type="PROSITE" id="PS50846">
    <property type="entry name" value="HMA_2"/>
    <property type="match status" value="1"/>
</dbReference>
<feature type="transmembrane region" description="Helical" evidence="12">
    <location>
        <begin position="766"/>
        <end position="785"/>
    </location>
</feature>
<evidence type="ECO:0000256" key="11">
    <source>
        <dbReference type="ARBA" id="ARBA00047424"/>
    </source>
</evidence>
<evidence type="ECO:0000313" key="14">
    <source>
        <dbReference type="EMBL" id="ACY49331.1"/>
    </source>
</evidence>
<dbReference type="InterPro" id="IPR023298">
    <property type="entry name" value="ATPase_P-typ_TM_dom_sf"/>
</dbReference>
<dbReference type="InterPro" id="IPR023214">
    <property type="entry name" value="HAD_sf"/>
</dbReference>
<evidence type="ECO:0000256" key="10">
    <source>
        <dbReference type="ARBA" id="ARBA00038904"/>
    </source>
</evidence>
<dbReference type="GO" id="GO:0005524">
    <property type="term" value="F:ATP binding"/>
    <property type="evidence" value="ECO:0007669"/>
    <property type="project" value="UniProtKB-UniRule"/>
</dbReference>
<dbReference type="SUPFAM" id="SSF81653">
    <property type="entry name" value="Calcium ATPase, transduction domain A"/>
    <property type="match status" value="1"/>
</dbReference>
<dbReference type="Pfam" id="PF00702">
    <property type="entry name" value="Hydrolase"/>
    <property type="match status" value="1"/>
</dbReference>
<keyword evidence="4 12" id="KW-0479">Metal-binding</keyword>
<keyword evidence="7" id="KW-1278">Translocase</keyword>
<evidence type="ECO:0000256" key="3">
    <source>
        <dbReference type="ARBA" id="ARBA00022692"/>
    </source>
</evidence>
<comment type="similarity">
    <text evidence="2 12">Belongs to the cation transport ATPase (P-type) (TC 3.A.3) family. Type IB subfamily.</text>
</comment>
<dbReference type="SUPFAM" id="SSF81665">
    <property type="entry name" value="Calcium ATPase, transmembrane domain M"/>
    <property type="match status" value="1"/>
</dbReference>
<dbReference type="OrthoDB" id="614385at2"/>
<feature type="transmembrane region" description="Helical" evidence="12">
    <location>
        <begin position="791"/>
        <end position="809"/>
    </location>
</feature>
<comment type="subcellular location">
    <subcellularLocation>
        <location evidence="12">Cell membrane</location>
    </subcellularLocation>
    <subcellularLocation>
        <location evidence="1">Endomembrane system</location>
        <topology evidence="1">Multi-pass membrane protein</topology>
    </subcellularLocation>
</comment>
<dbReference type="InterPro" id="IPR001757">
    <property type="entry name" value="P_typ_ATPase"/>
</dbReference>
<dbReference type="GO" id="GO:0016887">
    <property type="term" value="F:ATP hydrolysis activity"/>
    <property type="evidence" value="ECO:0007669"/>
    <property type="project" value="InterPro"/>
</dbReference>
<dbReference type="GO" id="GO:0043682">
    <property type="term" value="F:P-type divalent copper transporter activity"/>
    <property type="evidence" value="ECO:0007669"/>
    <property type="project" value="UniProtKB-EC"/>
</dbReference>
<dbReference type="CDD" id="cd00371">
    <property type="entry name" value="HMA"/>
    <property type="match status" value="1"/>
</dbReference>
<comment type="catalytic activity">
    <reaction evidence="11">
        <text>Cu(2+)(in) + ATP + H2O = Cu(2+)(out) + ADP + phosphate + H(+)</text>
        <dbReference type="Rhea" id="RHEA:10376"/>
        <dbReference type="ChEBI" id="CHEBI:15377"/>
        <dbReference type="ChEBI" id="CHEBI:15378"/>
        <dbReference type="ChEBI" id="CHEBI:29036"/>
        <dbReference type="ChEBI" id="CHEBI:30616"/>
        <dbReference type="ChEBI" id="CHEBI:43474"/>
        <dbReference type="ChEBI" id="CHEBI:456216"/>
        <dbReference type="EC" id="7.2.2.9"/>
    </reaction>
</comment>
<dbReference type="PROSITE" id="PS01047">
    <property type="entry name" value="HMA_1"/>
    <property type="match status" value="1"/>
</dbReference>
<feature type="transmembrane region" description="Helical" evidence="12">
    <location>
        <begin position="456"/>
        <end position="482"/>
    </location>
</feature>
<dbReference type="Gene3D" id="3.40.1110.10">
    <property type="entry name" value="Calcium-transporting ATPase, cytoplasmic domain N"/>
    <property type="match status" value="1"/>
</dbReference>
<dbReference type="HOGENOM" id="CLU_001771_0_3_10"/>
<dbReference type="GO" id="GO:0005886">
    <property type="term" value="C:plasma membrane"/>
    <property type="evidence" value="ECO:0007669"/>
    <property type="project" value="UniProtKB-SubCell"/>
</dbReference>
<dbReference type="InterPro" id="IPR044492">
    <property type="entry name" value="P_typ_ATPase_HD_dom"/>
</dbReference>
<keyword evidence="12" id="KW-1003">Cell membrane</keyword>
<dbReference type="SFLD" id="SFLDF00027">
    <property type="entry name" value="p-type_atpase"/>
    <property type="match status" value="1"/>
</dbReference>
<feature type="transmembrane region" description="Helical" evidence="12">
    <location>
        <begin position="179"/>
        <end position="199"/>
    </location>
</feature>